<comment type="caution">
    <text evidence="1">The sequence shown here is derived from an EMBL/GenBank/DDBJ whole genome shotgun (WGS) entry which is preliminary data.</text>
</comment>
<sequence>MPQPDQQLERKYISHAELHDLFFVISQHIGFTIEDIEDYEEDIFNLIELWREQGYIDIYIEDSDRRYGRIKNMASVRNSVPYYLNMYHARVVKGEYDPLLVITFEDTDQVHPDGHEMKVASIRFMAIHDDLFGEQDPRVKFNDAAMKQIRKKIDAYRKQGDQYNEEKKGSQ</sequence>
<dbReference type="RefSeq" id="WP_002123634.1">
    <property type="nucleotide sequence ID" value="NZ_BBST01000018.1"/>
</dbReference>
<accession>A0A241YYD0</accession>
<protein>
    <submittedName>
        <fullName evidence="1">Uncharacterized protein</fullName>
    </submittedName>
</protein>
<accession>A0A1H8XCQ8</accession>
<gene>
    <name evidence="1" type="ORF">EA752_19155</name>
</gene>
<evidence type="ECO:0000313" key="1">
    <source>
        <dbReference type="EMBL" id="RSO54297.1"/>
    </source>
</evidence>
<dbReference type="EMBL" id="RFEW01000025">
    <property type="protein sequence ID" value="RSO54297.1"/>
    <property type="molecule type" value="Genomic_DNA"/>
</dbReference>
<reference evidence="1 2" key="1">
    <citation type="submission" date="2018-10" db="EMBL/GenBank/DDBJ databases">
        <title>GWAS and RNA-Seq identify cryptic mechanisms of antimicrobial resistance in Acinetobacter baumannii.</title>
        <authorList>
            <person name="Sahl J.W."/>
        </authorList>
    </citation>
    <scope>NUCLEOTIDE SEQUENCE [LARGE SCALE GENOMIC DNA]</scope>
    <source>
        <strain evidence="1 2">TG41884</strain>
    </source>
</reference>
<organism evidence="1 2">
    <name type="scientific">Acinetobacter pittii</name>
    <name type="common">Acinetobacter genomosp. 3</name>
    <dbReference type="NCBI Taxonomy" id="48296"/>
    <lineage>
        <taxon>Bacteria</taxon>
        <taxon>Pseudomonadati</taxon>
        <taxon>Pseudomonadota</taxon>
        <taxon>Gammaproteobacteria</taxon>
        <taxon>Moraxellales</taxon>
        <taxon>Moraxellaceae</taxon>
        <taxon>Acinetobacter</taxon>
        <taxon>Acinetobacter calcoaceticus/baumannii complex</taxon>
    </lineage>
</organism>
<dbReference type="Proteomes" id="UP000271320">
    <property type="component" value="Unassembled WGS sequence"/>
</dbReference>
<name>A0A241YYD0_ACIPI</name>
<dbReference type="AlphaFoldDB" id="A0A241YYD0"/>
<proteinExistence type="predicted"/>
<evidence type="ECO:0000313" key="2">
    <source>
        <dbReference type="Proteomes" id="UP000271320"/>
    </source>
</evidence>